<evidence type="ECO:0000256" key="5">
    <source>
        <dbReference type="ARBA" id="ARBA00022989"/>
    </source>
</evidence>
<organism evidence="9 10">
    <name type="scientific">Pseudomonas oryzihabitans</name>
    <dbReference type="NCBI Taxonomy" id="47885"/>
    <lineage>
        <taxon>Bacteria</taxon>
        <taxon>Pseudomonadati</taxon>
        <taxon>Pseudomonadota</taxon>
        <taxon>Gammaproteobacteria</taxon>
        <taxon>Pseudomonadales</taxon>
        <taxon>Pseudomonadaceae</taxon>
        <taxon>Pseudomonas</taxon>
    </lineage>
</organism>
<comment type="caution">
    <text evidence="9">The sequence shown here is derived from an EMBL/GenBank/DDBJ whole genome shotgun (WGS) entry which is preliminary data.</text>
</comment>
<keyword evidence="3" id="KW-1003">Cell membrane</keyword>
<evidence type="ECO:0000256" key="1">
    <source>
        <dbReference type="ARBA" id="ARBA00004162"/>
    </source>
</evidence>
<keyword evidence="5 8" id="KW-1133">Transmembrane helix</keyword>
<reference evidence="10" key="1">
    <citation type="submission" date="2016-10" db="EMBL/GenBank/DDBJ databases">
        <authorList>
            <person name="de Groot N.N."/>
        </authorList>
    </citation>
    <scope>NUCLEOTIDE SEQUENCE [LARGE SCALE GENOMIC DNA]</scope>
    <source>
        <strain evidence="10">DSM 15758</strain>
    </source>
</reference>
<accession>A0A1G5PI98</accession>
<dbReference type="Pfam" id="PF02472">
    <property type="entry name" value="ExbD"/>
    <property type="match status" value="1"/>
</dbReference>
<dbReference type="PANTHER" id="PTHR30558">
    <property type="entry name" value="EXBD MEMBRANE COMPONENT OF PMF-DRIVEN MACROMOLECULE IMPORT SYSTEM"/>
    <property type="match status" value="1"/>
</dbReference>
<evidence type="ECO:0000256" key="3">
    <source>
        <dbReference type="ARBA" id="ARBA00022475"/>
    </source>
</evidence>
<comment type="subcellular location">
    <subcellularLocation>
        <location evidence="1">Cell membrane</location>
        <topology evidence="1">Single-pass membrane protein</topology>
    </subcellularLocation>
    <subcellularLocation>
        <location evidence="7">Cell membrane</location>
        <topology evidence="7">Single-pass type II membrane protein</topology>
    </subcellularLocation>
</comment>
<evidence type="ECO:0000256" key="2">
    <source>
        <dbReference type="ARBA" id="ARBA00005811"/>
    </source>
</evidence>
<proteinExistence type="inferred from homology"/>
<dbReference type="Proteomes" id="UP000183046">
    <property type="component" value="Unassembled WGS sequence"/>
</dbReference>
<gene>
    <name evidence="9" type="ORF">SAMN05216279_1359</name>
</gene>
<keyword evidence="7" id="KW-0653">Protein transport</keyword>
<dbReference type="RefSeq" id="WP_074585403.1">
    <property type="nucleotide sequence ID" value="NZ_DAMDRT010000007.1"/>
</dbReference>
<keyword evidence="4 7" id="KW-0812">Transmembrane</keyword>
<keyword evidence="7" id="KW-0813">Transport</keyword>
<dbReference type="OrthoDB" id="9793581at2"/>
<dbReference type="InterPro" id="IPR003400">
    <property type="entry name" value="ExbD"/>
</dbReference>
<dbReference type="GO" id="GO:0005886">
    <property type="term" value="C:plasma membrane"/>
    <property type="evidence" value="ECO:0007669"/>
    <property type="project" value="UniProtKB-SubCell"/>
</dbReference>
<sequence length="135" mass="14710">MKAWDEPKKRKAHIELIPMIDVMMFLLVFFVLISLNVIPALGIKTQLPGASSAVQLKPQNKAIVTLAASGELQLDGEPLSLAELPERLKAQARPDSQTTIIINGDKAVAIERLVEVMDSLRQGGFNAISIATRKP</sequence>
<evidence type="ECO:0000313" key="9">
    <source>
        <dbReference type="EMBL" id="SCZ48819.1"/>
    </source>
</evidence>
<dbReference type="PANTHER" id="PTHR30558:SF3">
    <property type="entry name" value="BIOPOLYMER TRANSPORT PROTEIN EXBD-RELATED"/>
    <property type="match status" value="1"/>
</dbReference>
<keyword evidence="6 8" id="KW-0472">Membrane</keyword>
<dbReference type="Gene3D" id="3.30.420.270">
    <property type="match status" value="1"/>
</dbReference>
<comment type="similarity">
    <text evidence="2 7">Belongs to the ExbD/TolR family.</text>
</comment>
<dbReference type="EMBL" id="FMWB01000035">
    <property type="protein sequence ID" value="SCZ48819.1"/>
    <property type="molecule type" value="Genomic_DNA"/>
</dbReference>
<dbReference type="GO" id="GO:0022857">
    <property type="term" value="F:transmembrane transporter activity"/>
    <property type="evidence" value="ECO:0007669"/>
    <property type="project" value="InterPro"/>
</dbReference>
<name>A0A1G5PI98_9PSED</name>
<evidence type="ECO:0000256" key="7">
    <source>
        <dbReference type="RuleBase" id="RU003879"/>
    </source>
</evidence>
<feature type="transmembrane region" description="Helical" evidence="8">
    <location>
        <begin position="20"/>
        <end position="42"/>
    </location>
</feature>
<evidence type="ECO:0000256" key="8">
    <source>
        <dbReference type="SAM" id="Phobius"/>
    </source>
</evidence>
<evidence type="ECO:0000313" key="10">
    <source>
        <dbReference type="Proteomes" id="UP000183046"/>
    </source>
</evidence>
<dbReference type="AlphaFoldDB" id="A0A1G5PI98"/>
<dbReference type="GO" id="GO:0015031">
    <property type="term" value="P:protein transport"/>
    <property type="evidence" value="ECO:0007669"/>
    <property type="project" value="UniProtKB-KW"/>
</dbReference>
<evidence type="ECO:0000256" key="6">
    <source>
        <dbReference type="ARBA" id="ARBA00023136"/>
    </source>
</evidence>
<protein>
    <submittedName>
        <fullName evidence="9">Biopolymer transport protein ExbD</fullName>
    </submittedName>
</protein>
<evidence type="ECO:0000256" key="4">
    <source>
        <dbReference type="ARBA" id="ARBA00022692"/>
    </source>
</evidence>